<feature type="transmembrane region" description="Helical" evidence="6">
    <location>
        <begin position="29"/>
        <end position="46"/>
    </location>
</feature>
<dbReference type="PANTHER" id="PTHR43791">
    <property type="entry name" value="PERMEASE-RELATED"/>
    <property type="match status" value="1"/>
</dbReference>
<reference evidence="8 9" key="1">
    <citation type="journal article" date="2024" name="Chem. Sci.">
        <title>Discovery of megapolipeptins by genome mining of a Burkholderiales bacteria collection.</title>
        <authorList>
            <person name="Paulo B.S."/>
            <person name="Recchia M.J.J."/>
            <person name="Lee S."/>
            <person name="Fergusson C.H."/>
            <person name="Romanowski S.B."/>
            <person name="Hernandez A."/>
            <person name="Krull N."/>
            <person name="Liu D.Y."/>
            <person name="Cavanagh H."/>
            <person name="Bos A."/>
            <person name="Gray C.A."/>
            <person name="Murphy B.T."/>
            <person name="Linington R.G."/>
            <person name="Eustaquio A.S."/>
        </authorList>
    </citation>
    <scope>NUCLEOTIDE SEQUENCE [LARGE SCALE GENOMIC DNA]</scope>
    <source>
        <strain evidence="8 9">RL17-374-BIF-D</strain>
    </source>
</reference>
<accession>A0ABW9CK40</accession>
<dbReference type="PANTHER" id="PTHR43791:SF36">
    <property type="entry name" value="TRANSPORTER, PUTATIVE (AFU_ORTHOLOGUE AFUA_6G08340)-RELATED"/>
    <property type="match status" value="1"/>
</dbReference>
<dbReference type="CDD" id="cd17319">
    <property type="entry name" value="MFS_ExuT_GudP_like"/>
    <property type="match status" value="1"/>
</dbReference>
<feature type="transmembrane region" description="Helical" evidence="6">
    <location>
        <begin position="352"/>
        <end position="372"/>
    </location>
</feature>
<organism evidence="8 9">
    <name type="scientific">Caballeronia jiangsuensis</name>
    <dbReference type="NCBI Taxonomy" id="1458357"/>
    <lineage>
        <taxon>Bacteria</taxon>
        <taxon>Pseudomonadati</taxon>
        <taxon>Pseudomonadota</taxon>
        <taxon>Betaproteobacteria</taxon>
        <taxon>Burkholderiales</taxon>
        <taxon>Burkholderiaceae</taxon>
        <taxon>Caballeronia</taxon>
    </lineage>
</organism>
<proteinExistence type="predicted"/>
<feature type="transmembrane region" description="Helical" evidence="6">
    <location>
        <begin position="415"/>
        <end position="438"/>
    </location>
</feature>
<keyword evidence="9" id="KW-1185">Reference proteome</keyword>
<sequence>MNRIRSLTGAAVIESSIGRSEEDAVFRKISLRVMPLVLIAYVFAFLDRINIGYAQLQMKQDLAFSDAVYGLGAGIFFVTYLLFEVPSNLLLEKIGARLTFLRIMVLWGLTSAATAFVSAPWQFYAIRLMLGIFEAGFFPGIILYLTYWYPSQRRGRVTGLFLFGMPITGVLGGPLSGTIMSGMEGLGGMHGWQWLFIVEGLPTVLMGFLLYRMLPNKPAEASWLDDAEKESVRAAMSADHKDEAAHGGHGKLLAALADPMTYVLAFIYFCCACAVYTLTFWLPTMIKGIGIASLSTIGWFTAVPYFFGALGVLIISRSSDRFGERRWHVGGTLAIGVIALASTSFAGSGVSMVMTLLCVASFFIFGGGSLFWSIPPTYLGRNAAAAGIAVISSLGILGGFVSPTLIGWIKGATGSIQLGLFALTAVVLAGCLTTLIGLPKRALRVGPGAN</sequence>
<dbReference type="Gene3D" id="1.20.1250.20">
    <property type="entry name" value="MFS general substrate transporter like domains"/>
    <property type="match status" value="2"/>
</dbReference>
<protein>
    <submittedName>
        <fullName evidence="8">MFS transporter</fullName>
    </submittedName>
</protein>
<evidence type="ECO:0000256" key="3">
    <source>
        <dbReference type="ARBA" id="ARBA00022692"/>
    </source>
</evidence>
<feature type="transmembrane region" description="Helical" evidence="6">
    <location>
        <begin position="384"/>
        <end position="409"/>
    </location>
</feature>
<evidence type="ECO:0000313" key="8">
    <source>
        <dbReference type="EMBL" id="MFM0517485.1"/>
    </source>
</evidence>
<feature type="transmembrane region" description="Helical" evidence="6">
    <location>
        <begin position="288"/>
        <end position="315"/>
    </location>
</feature>
<gene>
    <name evidence="8" type="ORF">PQR08_08660</name>
</gene>
<dbReference type="PROSITE" id="PS50850">
    <property type="entry name" value="MFS"/>
    <property type="match status" value="1"/>
</dbReference>
<feature type="transmembrane region" description="Helical" evidence="6">
    <location>
        <begin position="95"/>
        <end position="118"/>
    </location>
</feature>
<dbReference type="EMBL" id="JAQQDB010000006">
    <property type="protein sequence ID" value="MFM0517485.1"/>
    <property type="molecule type" value="Genomic_DNA"/>
</dbReference>
<keyword evidence="4 6" id="KW-1133">Transmembrane helix</keyword>
<dbReference type="RefSeq" id="WP_250485988.1">
    <property type="nucleotide sequence ID" value="NZ_JAQQDB010000006.1"/>
</dbReference>
<keyword evidence="3 6" id="KW-0812">Transmembrane</keyword>
<evidence type="ECO:0000256" key="2">
    <source>
        <dbReference type="ARBA" id="ARBA00022448"/>
    </source>
</evidence>
<dbReference type="InterPro" id="IPR036259">
    <property type="entry name" value="MFS_trans_sf"/>
</dbReference>
<keyword evidence="5 6" id="KW-0472">Membrane</keyword>
<name>A0ABW9CK40_9BURK</name>
<dbReference type="Proteomes" id="UP001629462">
    <property type="component" value="Unassembled WGS sequence"/>
</dbReference>
<feature type="transmembrane region" description="Helical" evidence="6">
    <location>
        <begin position="124"/>
        <end position="147"/>
    </location>
</feature>
<evidence type="ECO:0000256" key="4">
    <source>
        <dbReference type="ARBA" id="ARBA00022989"/>
    </source>
</evidence>
<evidence type="ECO:0000313" key="9">
    <source>
        <dbReference type="Proteomes" id="UP001629462"/>
    </source>
</evidence>
<dbReference type="InterPro" id="IPR011701">
    <property type="entry name" value="MFS"/>
</dbReference>
<feature type="transmembrane region" description="Helical" evidence="6">
    <location>
        <begin position="261"/>
        <end position="282"/>
    </location>
</feature>
<feature type="transmembrane region" description="Helical" evidence="6">
    <location>
        <begin position="192"/>
        <end position="211"/>
    </location>
</feature>
<evidence type="ECO:0000256" key="1">
    <source>
        <dbReference type="ARBA" id="ARBA00004141"/>
    </source>
</evidence>
<dbReference type="InterPro" id="IPR020846">
    <property type="entry name" value="MFS_dom"/>
</dbReference>
<evidence type="ECO:0000256" key="5">
    <source>
        <dbReference type="ARBA" id="ARBA00023136"/>
    </source>
</evidence>
<feature type="transmembrane region" description="Helical" evidence="6">
    <location>
        <begin position="159"/>
        <end position="180"/>
    </location>
</feature>
<keyword evidence="2" id="KW-0813">Transport</keyword>
<feature type="domain" description="Major facilitator superfamily (MFS) profile" evidence="7">
    <location>
        <begin position="33"/>
        <end position="442"/>
    </location>
</feature>
<feature type="transmembrane region" description="Helical" evidence="6">
    <location>
        <begin position="66"/>
        <end position="83"/>
    </location>
</feature>
<feature type="transmembrane region" description="Helical" evidence="6">
    <location>
        <begin position="327"/>
        <end position="346"/>
    </location>
</feature>
<comment type="caution">
    <text evidence="8">The sequence shown here is derived from an EMBL/GenBank/DDBJ whole genome shotgun (WGS) entry which is preliminary data.</text>
</comment>
<evidence type="ECO:0000256" key="6">
    <source>
        <dbReference type="SAM" id="Phobius"/>
    </source>
</evidence>
<dbReference type="Pfam" id="PF07690">
    <property type="entry name" value="MFS_1"/>
    <property type="match status" value="1"/>
</dbReference>
<evidence type="ECO:0000259" key="7">
    <source>
        <dbReference type="PROSITE" id="PS50850"/>
    </source>
</evidence>
<dbReference type="SUPFAM" id="SSF103473">
    <property type="entry name" value="MFS general substrate transporter"/>
    <property type="match status" value="1"/>
</dbReference>
<comment type="subcellular location">
    <subcellularLocation>
        <location evidence="1">Membrane</location>
        <topology evidence="1">Multi-pass membrane protein</topology>
    </subcellularLocation>
</comment>